<organism evidence="2 3">
    <name type="scientific">Microcella humidisoli</name>
    <dbReference type="NCBI Taxonomy" id="2963406"/>
    <lineage>
        <taxon>Bacteria</taxon>
        <taxon>Bacillati</taxon>
        <taxon>Actinomycetota</taxon>
        <taxon>Actinomycetes</taxon>
        <taxon>Micrococcales</taxon>
        <taxon>Microbacteriaceae</taxon>
        <taxon>Microcella</taxon>
    </lineage>
</organism>
<evidence type="ECO:0000313" key="2">
    <source>
        <dbReference type="EMBL" id="UTT61615.1"/>
    </source>
</evidence>
<dbReference type="RefSeq" id="WP_255158658.1">
    <property type="nucleotide sequence ID" value="NZ_CP101497.1"/>
</dbReference>
<feature type="domain" description="AB hydrolase-1" evidence="1">
    <location>
        <begin position="21"/>
        <end position="242"/>
    </location>
</feature>
<dbReference type="Proteomes" id="UP001060039">
    <property type="component" value="Chromosome"/>
</dbReference>
<keyword evidence="2" id="KW-0378">Hydrolase</keyword>
<dbReference type="InterPro" id="IPR000073">
    <property type="entry name" value="AB_hydrolase_1"/>
</dbReference>
<sequence length="256" mass="27286">MSTVTLPRWHWGDPESPRRALLVHGLGSSAQTTWRISEGLADAGWSATAVDLRGHGAAPRASRYRIEDIAGDLLGTRPEGDGPWQLVVGHSIGAAAAAQAAGTESAWSERLVLLDPALQLDEPARQSVLAGQLANHDGATVASIAEQFPHWHPLDIEFRVWAVQAASRFALERMVLDNDDWNVTAFVPHIAAPTLVIAADPDHGAMFAGEHAAAVLATNPLLEAVVVAGAGHSVHRDAPEATLRHLLDWLRASETP</sequence>
<dbReference type="PANTHER" id="PTHR43798:SF33">
    <property type="entry name" value="HYDROLASE, PUTATIVE (AFU_ORTHOLOGUE AFUA_2G14860)-RELATED"/>
    <property type="match status" value="1"/>
</dbReference>
<dbReference type="GO" id="GO:0016787">
    <property type="term" value="F:hydrolase activity"/>
    <property type="evidence" value="ECO:0007669"/>
    <property type="project" value="UniProtKB-KW"/>
</dbReference>
<evidence type="ECO:0000259" key="1">
    <source>
        <dbReference type="Pfam" id="PF12697"/>
    </source>
</evidence>
<dbReference type="PANTHER" id="PTHR43798">
    <property type="entry name" value="MONOACYLGLYCEROL LIPASE"/>
    <property type="match status" value="1"/>
</dbReference>
<proteinExistence type="predicted"/>
<accession>A0ABY5FTL2</accession>
<dbReference type="Gene3D" id="3.40.50.1820">
    <property type="entry name" value="alpha/beta hydrolase"/>
    <property type="match status" value="1"/>
</dbReference>
<keyword evidence="3" id="KW-1185">Reference proteome</keyword>
<name>A0ABY5FTL2_9MICO</name>
<dbReference type="SUPFAM" id="SSF53474">
    <property type="entry name" value="alpha/beta-Hydrolases"/>
    <property type="match status" value="1"/>
</dbReference>
<protein>
    <submittedName>
        <fullName evidence="2">Alpha/beta hydrolase</fullName>
    </submittedName>
</protein>
<dbReference type="Pfam" id="PF12697">
    <property type="entry name" value="Abhydrolase_6"/>
    <property type="match status" value="1"/>
</dbReference>
<dbReference type="InterPro" id="IPR050266">
    <property type="entry name" value="AB_hydrolase_sf"/>
</dbReference>
<evidence type="ECO:0000313" key="3">
    <source>
        <dbReference type="Proteomes" id="UP001060039"/>
    </source>
</evidence>
<dbReference type="EMBL" id="CP101497">
    <property type="protein sequence ID" value="UTT61615.1"/>
    <property type="molecule type" value="Genomic_DNA"/>
</dbReference>
<dbReference type="InterPro" id="IPR029058">
    <property type="entry name" value="AB_hydrolase_fold"/>
</dbReference>
<reference evidence="2" key="1">
    <citation type="submission" date="2022-07" db="EMBL/GenBank/DDBJ databases">
        <title>Taxonomic analysis of Microcella humidisoli nov. sp., isolated from riverside soil.</title>
        <authorList>
            <person name="Molina K.M."/>
            <person name="Kim S.B."/>
        </authorList>
    </citation>
    <scope>NUCLEOTIDE SEQUENCE</scope>
    <source>
        <strain evidence="2">MMS21-STM10</strain>
    </source>
</reference>
<gene>
    <name evidence="2" type="ORF">NNL39_07945</name>
</gene>